<dbReference type="Proteomes" id="UP000198809">
    <property type="component" value="Unassembled WGS sequence"/>
</dbReference>
<organism evidence="2 3">
    <name type="scientific">Paenibacillus sophorae</name>
    <dbReference type="NCBI Taxonomy" id="1333845"/>
    <lineage>
        <taxon>Bacteria</taxon>
        <taxon>Bacillati</taxon>
        <taxon>Bacillota</taxon>
        <taxon>Bacilli</taxon>
        <taxon>Bacillales</taxon>
        <taxon>Paenibacillaceae</taxon>
        <taxon>Paenibacillus</taxon>
    </lineage>
</organism>
<dbReference type="AlphaFoldDB" id="A0A1H8PBW4"/>
<reference evidence="2 3" key="1">
    <citation type="submission" date="2016-10" db="EMBL/GenBank/DDBJ databases">
        <authorList>
            <person name="de Groot N.N."/>
        </authorList>
    </citation>
    <scope>NUCLEOTIDE SEQUENCE [LARGE SCALE GENOMIC DNA]</scope>
    <source>
        <strain evidence="2 3">CGMCC 1.10238</strain>
    </source>
</reference>
<sequence length="70" mass="8003">MYYSRKRPLEDIPEELTAIWSCTNKSCNGWMRDNFVFLVQPTCSLCNSPMEKGEKMLPAVANTSPTQSKQ</sequence>
<protein>
    <submittedName>
        <fullName evidence="2">Cold-inducible protein YdjO</fullName>
    </submittedName>
    <submittedName>
        <fullName evidence="1">Cold-shock protein</fullName>
    </submittedName>
</protein>
<keyword evidence="4" id="KW-1185">Reference proteome</keyword>
<dbReference type="Pfam" id="PF14169">
    <property type="entry name" value="YdjO"/>
    <property type="match status" value="1"/>
</dbReference>
<reference evidence="1 4" key="2">
    <citation type="submission" date="2021-06" db="EMBL/GenBank/DDBJ databases">
        <title>Whole genome sequence of Paenibacillus sophorae DSM23020 for comparative genomics.</title>
        <authorList>
            <person name="Kim M.-J."/>
            <person name="Lee G."/>
            <person name="Shin J.-H."/>
        </authorList>
    </citation>
    <scope>NUCLEOTIDE SEQUENCE [LARGE SCALE GENOMIC DNA]</scope>
    <source>
        <strain evidence="1 4">DSM 23020</strain>
    </source>
</reference>
<accession>A0A1H8PBW4</accession>
<dbReference type="EMBL" id="CP076607">
    <property type="protein sequence ID" value="QWU16505.1"/>
    <property type="molecule type" value="Genomic_DNA"/>
</dbReference>
<evidence type="ECO:0000313" key="1">
    <source>
        <dbReference type="EMBL" id="QWU16505.1"/>
    </source>
</evidence>
<gene>
    <name evidence="1" type="ORF">KP014_04515</name>
    <name evidence="2" type="ORF">SAMN04487895_107121</name>
</gene>
<proteinExistence type="predicted"/>
<dbReference type="OrthoDB" id="1955171at2"/>
<evidence type="ECO:0000313" key="4">
    <source>
        <dbReference type="Proteomes" id="UP000683429"/>
    </source>
</evidence>
<name>A0A1H8PBW4_9BACL</name>
<dbReference type="InterPro" id="IPR025916">
    <property type="entry name" value="YdjO"/>
</dbReference>
<dbReference type="Proteomes" id="UP000683429">
    <property type="component" value="Chromosome"/>
</dbReference>
<dbReference type="STRING" id="1333845.SAMN04487895_107121"/>
<dbReference type="EMBL" id="FODH01000007">
    <property type="protein sequence ID" value="SEO39023.1"/>
    <property type="molecule type" value="Genomic_DNA"/>
</dbReference>
<evidence type="ECO:0000313" key="2">
    <source>
        <dbReference type="EMBL" id="SEO39023.1"/>
    </source>
</evidence>
<dbReference type="RefSeq" id="WP_090834225.1">
    <property type="nucleotide sequence ID" value="NZ_CP076607.1"/>
</dbReference>
<evidence type="ECO:0000313" key="3">
    <source>
        <dbReference type="Proteomes" id="UP000198809"/>
    </source>
</evidence>